<proteinExistence type="predicted"/>
<evidence type="ECO:0000313" key="2">
    <source>
        <dbReference type="Proteomes" id="UP000000517"/>
    </source>
</evidence>
<dbReference type="EMBL" id="CP002158">
    <property type="protein sequence ID" value="ADL25333.1"/>
    <property type="molecule type" value="Genomic_DNA"/>
</dbReference>
<name>D9SA07_FIBSS</name>
<dbReference type="AlphaFoldDB" id="D9SA07"/>
<dbReference type="HOGENOM" id="CLU_741348_0_0_0"/>
<organism evidence="1 2">
    <name type="scientific">Fibrobacter succinogenes (strain ATCC 19169 / S85)</name>
    <dbReference type="NCBI Taxonomy" id="59374"/>
    <lineage>
        <taxon>Bacteria</taxon>
        <taxon>Pseudomonadati</taxon>
        <taxon>Fibrobacterota</taxon>
        <taxon>Fibrobacteria</taxon>
        <taxon>Fibrobacterales</taxon>
        <taxon>Fibrobacteraceae</taxon>
        <taxon>Fibrobacter</taxon>
    </lineage>
</organism>
<dbReference type="KEGG" id="fsc:FSU_1336"/>
<sequence length="373" mass="41362">MLLFQVALARFGDGHHFAKQELIFFGNLDGHFAAINRDFRHLPHAGRERHDAARKANHFANHGLALTGKRGDLHGFAEVRVFVNLFVDIATDKRRGLVGKRHDRGKARDLFAIAHVHITDNPVFLGNLSEFLLLFAEFGKFLADVCSFGLAARLLEFVATTEEGNLFVGAPGCNCKFVLEALDAHSHGIVAIGLGLGVREALELGRNSLVAFVFRFKVANFSQKCEATRFKVSLDFGHLLVDFGRAQVAAAFESVKFTGEFGNAEREVRTVDNHDSVARLDFLARNHVNLDDFGRRRKADNRFAGFGNATEHGRLALVNEAEHHGKHDACHPGNRKLVGIDVSDTRIVLVGIPEIVEKIFELIHFSNLLTFPS</sequence>
<reference evidence="2" key="1">
    <citation type="submission" date="2010-08" db="EMBL/GenBank/DDBJ databases">
        <title>Complete sequence of Fibrobacter succinogenes subsp. succinogenes S85.</title>
        <authorList>
            <person name="Durkin A.S."/>
            <person name="Nelson K.E."/>
            <person name="Morrison M."/>
            <person name="Forsberg C.W."/>
            <person name="Wilson D.B."/>
            <person name="Russell J.B."/>
            <person name="Cann I.K.O."/>
            <person name="Mackie R.I."/>
            <person name="White B.A."/>
        </authorList>
    </citation>
    <scope>NUCLEOTIDE SEQUENCE [LARGE SCALE GENOMIC DNA]</scope>
    <source>
        <strain evidence="2">ATCC 19169 / S85</strain>
    </source>
</reference>
<dbReference type="STRING" id="59374.FSU_1336"/>
<evidence type="ECO:0000313" key="1">
    <source>
        <dbReference type="EMBL" id="ADL25333.1"/>
    </source>
</evidence>
<dbReference type="Proteomes" id="UP000000517">
    <property type="component" value="Chromosome"/>
</dbReference>
<protein>
    <submittedName>
        <fullName evidence="1">Uncharacterized protein</fullName>
    </submittedName>
</protein>
<gene>
    <name evidence="1" type="ordered locus">FSU_1336</name>
</gene>
<accession>D9SA07</accession>